<keyword evidence="1" id="KW-1133">Transmembrane helix</keyword>
<sequence length="209" mass="23313">MNRILYIGGFIGGAGIVIVLFIYILSGNNGNLNGNINNGNEINYVDDQDIDNTSLQDDCVNNDYYEINGISMQPILKNGDKVLIAEGYYQCGGDIKRNDIVIYDAASTESIIIKQVKVMPNDKVEFIENEQGEINIIVNDQVLKNEENNSYIINENQERMMSLYINNGKLQSNSYFIFGQQQRGGSFDSRSLGAVSLSGMKGKLIQKNE</sequence>
<keyword evidence="1" id="KW-0645">Protease</keyword>
<feature type="transmembrane region" description="Helical" evidence="1">
    <location>
        <begin position="6"/>
        <end position="25"/>
    </location>
</feature>
<dbReference type="InterPro" id="IPR000223">
    <property type="entry name" value="Pept_S26A_signal_pept_1"/>
</dbReference>
<comment type="catalytic activity">
    <reaction evidence="1">
        <text>Cleavage of hydrophobic, N-terminal signal or leader sequences from secreted and periplasmic proteins.</text>
        <dbReference type="EC" id="3.4.21.89"/>
    </reaction>
</comment>
<comment type="subcellular location">
    <subcellularLocation>
        <location evidence="1">Membrane</location>
        <topology evidence="1">Single-pass type II membrane protein</topology>
    </subcellularLocation>
</comment>
<dbReference type="Pfam" id="PF10502">
    <property type="entry name" value="Peptidase_S26"/>
    <property type="match status" value="1"/>
</dbReference>
<dbReference type="Proteomes" id="UP000680365">
    <property type="component" value="Unassembled WGS sequence"/>
</dbReference>
<evidence type="ECO:0000256" key="1">
    <source>
        <dbReference type="RuleBase" id="RU362042"/>
    </source>
</evidence>
<comment type="similarity">
    <text evidence="1">Belongs to the peptidase S26 family.</text>
</comment>
<keyword evidence="1" id="KW-0378">Hydrolase</keyword>
<dbReference type="SUPFAM" id="SSF51306">
    <property type="entry name" value="LexA/Signal peptidase"/>
    <property type="match status" value="1"/>
</dbReference>
<dbReference type="CDD" id="cd06530">
    <property type="entry name" value="S26_SPase_I"/>
    <property type="match status" value="1"/>
</dbReference>
<dbReference type="RefSeq" id="WP_213349446.1">
    <property type="nucleotide sequence ID" value="NZ_JAEDAM010000048.1"/>
</dbReference>
<evidence type="ECO:0000313" key="4">
    <source>
        <dbReference type="Proteomes" id="UP000680365"/>
    </source>
</evidence>
<dbReference type="NCBIfam" id="TIGR02227">
    <property type="entry name" value="sigpep_I_bact"/>
    <property type="match status" value="1"/>
</dbReference>
<gene>
    <name evidence="3" type="ORF">VAMP_144n101</name>
</gene>
<protein>
    <recommendedName>
        <fullName evidence="1">Signal peptidase I</fullName>
        <ecNumber evidence="1">3.4.21.89</ecNumber>
    </recommendedName>
</protein>
<dbReference type="InterPro" id="IPR019533">
    <property type="entry name" value="Peptidase_S26"/>
</dbReference>
<keyword evidence="1" id="KW-0812">Transmembrane</keyword>
<accession>A0ABS5QLU4</accession>
<comment type="caution">
    <text evidence="3">The sequence shown here is derived from an EMBL/GenBank/DDBJ whole genome shotgun (WGS) entry which is preliminary data.</text>
</comment>
<keyword evidence="1" id="KW-0472">Membrane</keyword>
<dbReference type="EMBL" id="JAEDAM010000048">
    <property type="protein sequence ID" value="MBS8122158.1"/>
    <property type="molecule type" value="Genomic_DNA"/>
</dbReference>
<proteinExistence type="inferred from homology"/>
<dbReference type="Gene3D" id="2.10.109.10">
    <property type="entry name" value="Umud Fragment, subunit A"/>
    <property type="match status" value="1"/>
</dbReference>
<evidence type="ECO:0000259" key="2">
    <source>
        <dbReference type="Pfam" id="PF10502"/>
    </source>
</evidence>
<keyword evidence="4" id="KW-1185">Reference proteome</keyword>
<evidence type="ECO:0000313" key="3">
    <source>
        <dbReference type="EMBL" id="MBS8122158.1"/>
    </source>
</evidence>
<reference evidence="3 4" key="1">
    <citation type="journal article" date="2021" name="Nat. Commun.">
        <title>Reductive evolution and unique predatory mode in the CPR bacterium Vampirococcus lugosii.</title>
        <authorList>
            <person name="Moreira D."/>
            <person name="Zivanovic Y."/>
            <person name="Lopez-Archilla A.I."/>
            <person name="Iniesto M."/>
            <person name="Lopez-Garcia P."/>
        </authorList>
    </citation>
    <scope>NUCLEOTIDE SEQUENCE [LARGE SCALE GENOMIC DNA]</scope>
    <source>
        <strain evidence="3">Chiprana</strain>
    </source>
</reference>
<feature type="domain" description="Peptidase S26" evidence="2">
    <location>
        <begin position="65"/>
        <end position="203"/>
    </location>
</feature>
<name>A0ABS5QLU4_9BACT</name>
<dbReference type="EC" id="3.4.21.89" evidence="1"/>
<organism evidence="3 4">
    <name type="scientific">Candidatus Vampirococcus lugosii</name>
    <dbReference type="NCBI Taxonomy" id="2789015"/>
    <lineage>
        <taxon>Bacteria</taxon>
        <taxon>Candidatus Absconditibacteriota</taxon>
        <taxon>Vampirococcus</taxon>
    </lineage>
</organism>
<dbReference type="InterPro" id="IPR036286">
    <property type="entry name" value="LexA/Signal_pep-like_sf"/>
</dbReference>